<dbReference type="Gene3D" id="2.60.120.10">
    <property type="entry name" value="Jelly Rolls"/>
    <property type="match status" value="1"/>
</dbReference>
<organism evidence="3 4">
    <name type="scientific">Bacillus aquiflavi</name>
    <dbReference type="NCBI Taxonomy" id="2672567"/>
    <lineage>
        <taxon>Bacteria</taxon>
        <taxon>Bacillati</taxon>
        <taxon>Bacillota</taxon>
        <taxon>Bacilli</taxon>
        <taxon>Bacillales</taxon>
        <taxon>Bacillaceae</taxon>
        <taxon>Bacillus</taxon>
    </lineage>
</organism>
<dbReference type="InterPro" id="IPR011051">
    <property type="entry name" value="RmlC_Cupin_sf"/>
</dbReference>
<dbReference type="InterPro" id="IPR014710">
    <property type="entry name" value="RmlC-like_jellyroll"/>
</dbReference>
<proteinExistence type="predicted"/>
<reference evidence="3 4" key="1">
    <citation type="submission" date="2020-02" db="EMBL/GenBank/DDBJ databases">
        <title>Bacillus aquiflavi sp. nov., isolated from yellow water of strong flavor Chinese baijiu in Yibin region of China.</title>
        <authorList>
            <person name="Xie J."/>
        </authorList>
    </citation>
    <scope>NUCLEOTIDE SEQUENCE [LARGE SCALE GENOMIC DNA]</scope>
    <source>
        <strain evidence="3 4">3H-10</strain>
    </source>
</reference>
<evidence type="ECO:0000313" key="5">
    <source>
        <dbReference type="Proteomes" id="UP000570010"/>
    </source>
</evidence>
<accession>A0A6B3VZH8</accession>
<sequence>MNYIKTEWKVSENEPKNMQKLLSFNENQLIQIQLLAGKEISTHKAGTDALIIVRKGKVQFTVEGKEIVITNHDILYLEPDENHSIIALEDTELLLVKIR</sequence>
<evidence type="ECO:0000313" key="2">
    <source>
        <dbReference type="EMBL" id="MBA4536962.1"/>
    </source>
</evidence>
<dbReference type="Pfam" id="PF07883">
    <property type="entry name" value="Cupin_2"/>
    <property type="match status" value="1"/>
</dbReference>
<evidence type="ECO:0000313" key="3">
    <source>
        <dbReference type="EMBL" id="NEY82658.1"/>
    </source>
</evidence>
<dbReference type="SUPFAM" id="SSF51182">
    <property type="entry name" value="RmlC-like cupins"/>
    <property type="match status" value="1"/>
</dbReference>
<dbReference type="AlphaFoldDB" id="A0A6B3VZH8"/>
<reference evidence="2 5" key="2">
    <citation type="submission" date="2020-07" db="EMBL/GenBank/DDBJ databases">
        <authorList>
            <person name="Feng H."/>
        </authorList>
    </citation>
    <scope>NUCLEOTIDE SEQUENCE [LARGE SCALE GENOMIC DNA]</scope>
    <source>
        <strain evidence="2">S-12</strain>
        <strain evidence="5">s-12</strain>
    </source>
</reference>
<dbReference type="EMBL" id="JAAIWN010000041">
    <property type="protein sequence ID" value="NEY82658.1"/>
    <property type="molecule type" value="Genomic_DNA"/>
</dbReference>
<protein>
    <submittedName>
        <fullName evidence="3">Cupin domain-containing protein</fullName>
    </submittedName>
</protein>
<dbReference type="RefSeq" id="WP_163243059.1">
    <property type="nucleotide sequence ID" value="NZ_CP082780.1"/>
</dbReference>
<feature type="domain" description="Cupin type-2" evidence="1">
    <location>
        <begin position="37"/>
        <end position="95"/>
    </location>
</feature>
<comment type="caution">
    <text evidence="3">The sequence shown here is derived from an EMBL/GenBank/DDBJ whole genome shotgun (WGS) entry which is preliminary data.</text>
</comment>
<name>A0A6B3VZH8_9BACI</name>
<evidence type="ECO:0000313" key="4">
    <source>
        <dbReference type="Proteomes" id="UP000472971"/>
    </source>
</evidence>
<dbReference type="Proteomes" id="UP000570010">
    <property type="component" value="Unassembled WGS sequence"/>
</dbReference>
<keyword evidence="4" id="KW-1185">Reference proteome</keyword>
<dbReference type="Proteomes" id="UP000472971">
    <property type="component" value="Unassembled WGS sequence"/>
</dbReference>
<dbReference type="EMBL" id="JACEIO010000013">
    <property type="protein sequence ID" value="MBA4536962.1"/>
    <property type="molecule type" value="Genomic_DNA"/>
</dbReference>
<evidence type="ECO:0000259" key="1">
    <source>
        <dbReference type="Pfam" id="PF07883"/>
    </source>
</evidence>
<dbReference type="InterPro" id="IPR013096">
    <property type="entry name" value="Cupin_2"/>
</dbReference>
<gene>
    <name evidence="3" type="ORF">G4D64_14370</name>
    <name evidence="2" type="ORF">H1Z61_07340</name>
</gene>